<evidence type="ECO:0000256" key="2">
    <source>
        <dbReference type="SAM" id="Phobius"/>
    </source>
</evidence>
<sequence length="192" mass="20465">MSRLQEHTSLAPHTAERRVTEAEGRQASTHHGDQRTQARCHHGSIRATATACARDEKCQGSEVHPGSRSGYGSVNTVSVCRSCQHLYAGNTEVILSPSRLDSHPPHPASSKPKPASTLRPWAARRYEGLCECGASVSGGVCVCPGATSQGTLPSFTPCCNAPGLKKVKMTALVVAAVVPWLFLVTYIVLTYT</sequence>
<evidence type="ECO:0000256" key="1">
    <source>
        <dbReference type="SAM" id="MobiDB-lite"/>
    </source>
</evidence>
<feature type="compositionally biased region" description="Basic and acidic residues" evidence="1">
    <location>
        <begin position="14"/>
        <end position="36"/>
    </location>
</feature>
<comment type="caution">
    <text evidence="3">The sequence shown here is derived from an EMBL/GenBank/DDBJ whole genome shotgun (WGS) entry which is preliminary data.</text>
</comment>
<organism evidence="3 4">
    <name type="scientific">Chionoecetes opilio</name>
    <name type="common">Atlantic snow crab</name>
    <name type="synonym">Cancer opilio</name>
    <dbReference type="NCBI Taxonomy" id="41210"/>
    <lineage>
        <taxon>Eukaryota</taxon>
        <taxon>Metazoa</taxon>
        <taxon>Ecdysozoa</taxon>
        <taxon>Arthropoda</taxon>
        <taxon>Crustacea</taxon>
        <taxon>Multicrustacea</taxon>
        <taxon>Malacostraca</taxon>
        <taxon>Eumalacostraca</taxon>
        <taxon>Eucarida</taxon>
        <taxon>Decapoda</taxon>
        <taxon>Pleocyemata</taxon>
        <taxon>Brachyura</taxon>
        <taxon>Eubrachyura</taxon>
        <taxon>Majoidea</taxon>
        <taxon>Majidae</taxon>
        <taxon>Chionoecetes</taxon>
    </lineage>
</organism>
<feature type="region of interest" description="Disordered" evidence="1">
    <location>
        <begin position="1"/>
        <end position="41"/>
    </location>
</feature>
<keyword evidence="4" id="KW-1185">Reference proteome</keyword>
<name>A0A8J4YG04_CHIOP</name>
<dbReference type="AlphaFoldDB" id="A0A8J4YG04"/>
<dbReference type="OrthoDB" id="6379756at2759"/>
<feature type="transmembrane region" description="Helical" evidence="2">
    <location>
        <begin position="170"/>
        <end position="189"/>
    </location>
</feature>
<reference evidence="3" key="1">
    <citation type="submission" date="2020-07" db="EMBL/GenBank/DDBJ databases">
        <title>The High-quality genome of the commercially important snow crab, Chionoecetes opilio.</title>
        <authorList>
            <person name="Jeong J.-H."/>
            <person name="Ryu S."/>
        </authorList>
    </citation>
    <scope>NUCLEOTIDE SEQUENCE</scope>
    <source>
        <strain evidence="3">MADBK_172401_WGS</strain>
        <tissue evidence="3">Digestive gland</tissue>
    </source>
</reference>
<dbReference type="Proteomes" id="UP000770661">
    <property type="component" value="Unassembled WGS sequence"/>
</dbReference>
<evidence type="ECO:0000313" key="3">
    <source>
        <dbReference type="EMBL" id="KAG0720665.1"/>
    </source>
</evidence>
<accession>A0A8J4YG04</accession>
<proteinExistence type="predicted"/>
<keyword evidence="2" id="KW-0472">Membrane</keyword>
<protein>
    <submittedName>
        <fullName evidence="3">Uncharacterized protein</fullName>
    </submittedName>
</protein>
<keyword evidence="2" id="KW-0812">Transmembrane</keyword>
<evidence type="ECO:0000313" key="4">
    <source>
        <dbReference type="Proteomes" id="UP000770661"/>
    </source>
</evidence>
<dbReference type="EMBL" id="JACEEZ010012453">
    <property type="protein sequence ID" value="KAG0720665.1"/>
    <property type="molecule type" value="Genomic_DNA"/>
</dbReference>
<keyword evidence="2" id="KW-1133">Transmembrane helix</keyword>
<gene>
    <name evidence="3" type="ORF">GWK47_048041</name>
</gene>
<feature type="region of interest" description="Disordered" evidence="1">
    <location>
        <begin position="96"/>
        <end position="117"/>
    </location>
</feature>